<dbReference type="PRINTS" id="PR00404">
    <property type="entry name" value="MADSDOMAIN"/>
</dbReference>
<gene>
    <name evidence="7" type="ORF">HanXRQr2_Chr06g0269321</name>
</gene>
<keyword evidence="3" id="KW-0238">DNA-binding</keyword>
<evidence type="ECO:0000313" key="8">
    <source>
        <dbReference type="Proteomes" id="UP000215914"/>
    </source>
</evidence>
<dbReference type="GO" id="GO:0000987">
    <property type="term" value="F:cis-regulatory region sequence-specific DNA binding"/>
    <property type="evidence" value="ECO:0007669"/>
    <property type="project" value="InterPro"/>
</dbReference>
<dbReference type="GO" id="GO:0000981">
    <property type="term" value="F:DNA-binding transcription factor activity, RNA polymerase II-specific"/>
    <property type="evidence" value="ECO:0007669"/>
    <property type="project" value="InterPro"/>
</dbReference>
<organism evidence="7 8">
    <name type="scientific">Helianthus annuus</name>
    <name type="common">Common sunflower</name>
    <dbReference type="NCBI Taxonomy" id="4232"/>
    <lineage>
        <taxon>Eukaryota</taxon>
        <taxon>Viridiplantae</taxon>
        <taxon>Streptophyta</taxon>
        <taxon>Embryophyta</taxon>
        <taxon>Tracheophyta</taxon>
        <taxon>Spermatophyta</taxon>
        <taxon>Magnoliopsida</taxon>
        <taxon>eudicotyledons</taxon>
        <taxon>Gunneridae</taxon>
        <taxon>Pentapetalae</taxon>
        <taxon>asterids</taxon>
        <taxon>campanulids</taxon>
        <taxon>Asterales</taxon>
        <taxon>Asteraceae</taxon>
        <taxon>Asteroideae</taxon>
        <taxon>Heliantheae alliance</taxon>
        <taxon>Heliantheae</taxon>
        <taxon>Helianthus</taxon>
    </lineage>
</organism>
<dbReference type="EMBL" id="MNCJ02000321">
    <property type="protein sequence ID" value="KAF5803269.1"/>
    <property type="molecule type" value="Genomic_DNA"/>
</dbReference>
<keyword evidence="2" id="KW-0805">Transcription regulation</keyword>
<dbReference type="CDD" id="cd00266">
    <property type="entry name" value="MADS_SRF_like"/>
    <property type="match status" value="1"/>
</dbReference>
<evidence type="ECO:0000313" key="7">
    <source>
        <dbReference type="EMBL" id="KAF5803269.1"/>
    </source>
</evidence>
<dbReference type="GO" id="GO:0045944">
    <property type="term" value="P:positive regulation of transcription by RNA polymerase II"/>
    <property type="evidence" value="ECO:0007669"/>
    <property type="project" value="InterPro"/>
</dbReference>
<name>A0A9K3NK53_HELAN</name>
<dbReference type="PROSITE" id="PS50066">
    <property type="entry name" value="MADS_BOX_2"/>
    <property type="match status" value="1"/>
</dbReference>
<comment type="caution">
    <text evidence="7">The sequence shown here is derived from an EMBL/GenBank/DDBJ whole genome shotgun (WGS) entry which is preliminary data.</text>
</comment>
<dbReference type="SMART" id="SM00432">
    <property type="entry name" value="MADS"/>
    <property type="match status" value="1"/>
</dbReference>
<keyword evidence="4" id="KW-0804">Transcription</keyword>
<accession>A0A9K3NK53</accession>
<protein>
    <submittedName>
        <fullName evidence="7">Transcription factor MADS-type1 family</fullName>
    </submittedName>
</protein>
<feature type="domain" description="MADS-box" evidence="6">
    <location>
        <begin position="21"/>
        <end position="81"/>
    </location>
</feature>
<dbReference type="AlphaFoldDB" id="A0A9K3NK53"/>
<comment type="subcellular location">
    <subcellularLocation>
        <location evidence="1">Nucleus</location>
    </subcellularLocation>
</comment>
<sequence length="111" mass="12897">MGQLKVTHKLQQLHVGIILTMPRSKLKLAFIKNNKARKNSFMKRKECLKNKLKEVSILCNIEACVIMYSSYEPKLEVWTEDNTAFQNVLNAFLTKSPMEMGKFLLNQDSYI</sequence>
<evidence type="ECO:0000256" key="1">
    <source>
        <dbReference type="ARBA" id="ARBA00004123"/>
    </source>
</evidence>
<evidence type="ECO:0000256" key="3">
    <source>
        <dbReference type="ARBA" id="ARBA00023125"/>
    </source>
</evidence>
<evidence type="ECO:0000256" key="5">
    <source>
        <dbReference type="ARBA" id="ARBA00023242"/>
    </source>
</evidence>
<evidence type="ECO:0000259" key="6">
    <source>
        <dbReference type="PROSITE" id="PS50066"/>
    </source>
</evidence>
<reference evidence="7" key="1">
    <citation type="journal article" date="2017" name="Nature">
        <title>The sunflower genome provides insights into oil metabolism, flowering and Asterid evolution.</title>
        <authorList>
            <person name="Badouin H."/>
            <person name="Gouzy J."/>
            <person name="Grassa C.J."/>
            <person name="Murat F."/>
            <person name="Staton S.E."/>
            <person name="Cottret L."/>
            <person name="Lelandais-Briere C."/>
            <person name="Owens G.L."/>
            <person name="Carrere S."/>
            <person name="Mayjonade B."/>
            <person name="Legrand L."/>
            <person name="Gill N."/>
            <person name="Kane N.C."/>
            <person name="Bowers J.E."/>
            <person name="Hubner S."/>
            <person name="Bellec A."/>
            <person name="Berard A."/>
            <person name="Berges H."/>
            <person name="Blanchet N."/>
            <person name="Boniface M.C."/>
            <person name="Brunel D."/>
            <person name="Catrice O."/>
            <person name="Chaidir N."/>
            <person name="Claudel C."/>
            <person name="Donnadieu C."/>
            <person name="Faraut T."/>
            <person name="Fievet G."/>
            <person name="Helmstetter N."/>
            <person name="King M."/>
            <person name="Knapp S.J."/>
            <person name="Lai Z."/>
            <person name="Le Paslier M.C."/>
            <person name="Lippi Y."/>
            <person name="Lorenzon L."/>
            <person name="Mandel J.R."/>
            <person name="Marage G."/>
            <person name="Marchand G."/>
            <person name="Marquand E."/>
            <person name="Bret-Mestries E."/>
            <person name="Morien E."/>
            <person name="Nambeesan S."/>
            <person name="Nguyen T."/>
            <person name="Pegot-Espagnet P."/>
            <person name="Pouilly N."/>
            <person name="Raftis F."/>
            <person name="Sallet E."/>
            <person name="Schiex T."/>
            <person name="Thomas J."/>
            <person name="Vandecasteele C."/>
            <person name="Vares D."/>
            <person name="Vear F."/>
            <person name="Vautrin S."/>
            <person name="Crespi M."/>
            <person name="Mangin B."/>
            <person name="Burke J.M."/>
            <person name="Salse J."/>
            <person name="Munos S."/>
            <person name="Vincourt P."/>
            <person name="Rieseberg L.H."/>
            <person name="Langlade N.B."/>
        </authorList>
    </citation>
    <scope>NUCLEOTIDE SEQUENCE</scope>
    <source>
        <tissue evidence="7">Leaves</tissue>
    </source>
</reference>
<keyword evidence="8" id="KW-1185">Reference proteome</keyword>
<dbReference type="Pfam" id="PF00319">
    <property type="entry name" value="SRF-TF"/>
    <property type="match status" value="1"/>
</dbReference>
<dbReference type="SUPFAM" id="SSF55455">
    <property type="entry name" value="SRF-like"/>
    <property type="match status" value="1"/>
</dbReference>
<dbReference type="GO" id="GO:0046983">
    <property type="term" value="F:protein dimerization activity"/>
    <property type="evidence" value="ECO:0007669"/>
    <property type="project" value="InterPro"/>
</dbReference>
<evidence type="ECO:0000256" key="4">
    <source>
        <dbReference type="ARBA" id="ARBA00023163"/>
    </source>
</evidence>
<dbReference type="Gene3D" id="3.40.1810.10">
    <property type="entry name" value="Transcription factor, MADS-box"/>
    <property type="match status" value="1"/>
</dbReference>
<dbReference type="InterPro" id="IPR002100">
    <property type="entry name" value="TF_MADSbox"/>
</dbReference>
<proteinExistence type="predicted"/>
<dbReference type="GO" id="GO:0005634">
    <property type="term" value="C:nucleus"/>
    <property type="evidence" value="ECO:0007669"/>
    <property type="project" value="UniProtKB-SubCell"/>
</dbReference>
<evidence type="ECO:0000256" key="2">
    <source>
        <dbReference type="ARBA" id="ARBA00023015"/>
    </source>
</evidence>
<dbReference type="Proteomes" id="UP000215914">
    <property type="component" value="Unassembled WGS sequence"/>
</dbReference>
<dbReference type="InterPro" id="IPR036879">
    <property type="entry name" value="TF_MADSbox_sf"/>
</dbReference>
<reference evidence="7" key="2">
    <citation type="submission" date="2020-06" db="EMBL/GenBank/DDBJ databases">
        <title>Helianthus annuus Genome sequencing and assembly Release 2.</title>
        <authorList>
            <person name="Gouzy J."/>
            <person name="Langlade N."/>
            <person name="Munos S."/>
        </authorList>
    </citation>
    <scope>NUCLEOTIDE SEQUENCE</scope>
    <source>
        <tissue evidence="7">Leaves</tissue>
    </source>
</reference>
<dbReference type="Gramene" id="mRNA:HanXRQr2_Chr06g0269321">
    <property type="protein sequence ID" value="CDS:HanXRQr2_Chr06g0269321.1"/>
    <property type="gene ID" value="HanXRQr2_Chr06g0269321"/>
</dbReference>
<dbReference type="InterPro" id="IPR033897">
    <property type="entry name" value="SRF-like_MADS-box"/>
</dbReference>
<keyword evidence="5" id="KW-0539">Nucleus</keyword>